<dbReference type="EMBL" id="FTOR01000001">
    <property type="protein sequence ID" value="SIS82413.1"/>
    <property type="molecule type" value="Genomic_DNA"/>
</dbReference>
<proteinExistence type="predicted"/>
<accession>A0A173MQR2</accession>
<reference evidence="3" key="1">
    <citation type="submission" date="2017-01" db="EMBL/GenBank/DDBJ databases">
        <authorList>
            <person name="Varghese N."/>
            <person name="Submissions S."/>
        </authorList>
    </citation>
    <scope>NUCLEOTIDE SEQUENCE [LARGE SCALE GENOMIC DNA]</scope>
    <source>
        <strain evidence="3">DSM 21054</strain>
    </source>
</reference>
<dbReference type="STRING" id="477680.SAMN05421788_1011433"/>
<gene>
    <name evidence="2" type="ORF">SAMN05421788_1011433</name>
</gene>
<keyword evidence="3" id="KW-1185">Reference proteome</keyword>
<dbReference type="Proteomes" id="UP000186917">
    <property type="component" value="Unassembled WGS sequence"/>
</dbReference>
<feature type="region of interest" description="Disordered" evidence="1">
    <location>
        <begin position="1"/>
        <end position="22"/>
    </location>
</feature>
<organism evidence="2 3">
    <name type="scientific">Filimonas lacunae</name>
    <dbReference type="NCBI Taxonomy" id="477680"/>
    <lineage>
        <taxon>Bacteria</taxon>
        <taxon>Pseudomonadati</taxon>
        <taxon>Bacteroidota</taxon>
        <taxon>Chitinophagia</taxon>
        <taxon>Chitinophagales</taxon>
        <taxon>Chitinophagaceae</taxon>
        <taxon>Filimonas</taxon>
    </lineage>
</organism>
<dbReference type="RefSeq" id="WP_159445069.1">
    <property type="nucleotide sequence ID" value="NZ_AP017422.1"/>
</dbReference>
<dbReference type="KEGG" id="fln:FLA_6056"/>
<name>A0A173MQR2_9BACT</name>
<protein>
    <submittedName>
        <fullName evidence="2">Uncharacterized protein</fullName>
    </submittedName>
</protein>
<dbReference type="AlphaFoldDB" id="A0A173MQR2"/>
<evidence type="ECO:0000256" key="1">
    <source>
        <dbReference type="SAM" id="MobiDB-lite"/>
    </source>
</evidence>
<sequence length="49" mass="4870">MSLPVNNKNAGKKAGKAKVNNVQGSKFIAKPGKAAGSVKTVKTGGSRGS</sequence>
<evidence type="ECO:0000313" key="3">
    <source>
        <dbReference type="Proteomes" id="UP000186917"/>
    </source>
</evidence>
<evidence type="ECO:0000313" key="2">
    <source>
        <dbReference type="EMBL" id="SIS82413.1"/>
    </source>
</evidence>